<organism evidence="2 3">
    <name type="scientific">Aphanomyces euteiches</name>
    <dbReference type="NCBI Taxonomy" id="100861"/>
    <lineage>
        <taxon>Eukaryota</taxon>
        <taxon>Sar</taxon>
        <taxon>Stramenopiles</taxon>
        <taxon>Oomycota</taxon>
        <taxon>Saprolegniomycetes</taxon>
        <taxon>Saprolegniales</taxon>
        <taxon>Verrucalvaceae</taxon>
        <taxon>Aphanomyces</taxon>
    </lineage>
</organism>
<dbReference type="PANTHER" id="PTHR24114:SF2">
    <property type="entry name" value="F-BOX DOMAIN-CONTAINING PROTEIN-RELATED"/>
    <property type="match status" value="1"/>
</dbReference>
<dbReference type="Proteomes" id="UP000481153">
    <property type="component" value="Unassembled WGS sequence"/>
</dbReference>
<proteinExistence type="predicted"/>
<dbReference type="InterPro" id="IPR052394">
    <property type="entry name" value="LRR-containing"/>
</dbReference>
<evidence type="ECO:0000313" key="2">
    <source>
        <dbReference type="EMBL" id="KAF0731516.1"/>
    </source>
</evidence>
<comment type="caution">
    <text evidence="2">The sequence shown here is derived from an EMBL/GenBank/DDBJ whole genome shotgun (WGS) entry which is preliminary data.</text>
</comment>
<feature type="region of interest" description="Disordered" evidence="1">
    <location>
        <begin position="1"/>
        <end position="93"/>
    </location>
</feature>
<dbReference type="InterPro" id="IPR032675">
    <property type="entry name" value="LRR_dom_sf"/>
</dbReference>
<dbReference type="Gene3D" id="3.80.10.10">
    <property type="entry name" value="Ribonuclease Inhibitor"/>
    <property type="match status" value="6"/>
</dbReference>
<dbReference type="InterPro" id="IPR001611">
    <property type="entry name" value="Leu-rich_rpt"/>
</dbReference>
<reference evidence="2 3" key="1">
    <citation type="submission" date="2019-07" db="EMBL/GenBank/DDBJ databases">
        <title>Genomics analysis of Aphanomyces spp. identifies a new class of oomycete effector associated with host adaptation.</title>
        <authorList>
            <person name="Gaulin E."/>
        </authorList>
    </citation>
    <scope>NUCLEOTIDE SEQUENCE [LARGE SCALE GENOMIC DNA]</scope>
    <source>
        <strain evidence="2 3">ATCC 201684</strain>
    </source>
</reference>
<evidence type="ECO:0000256" key="1">
    <source>
        <dbReference type="SAM" id="MobiDB-lite"/>
    </source>
</evidence>
<evidence type="ECO:0000313" key="3">
    <source>
        <dbReference type="Proteomes" id="UP000481153"/>
    </source>
</evidence>
<dbReference type="AlphaFoldDB" id="A0A6G0WVG3"/>
<dbReference type="SUPFAM" id="SSF52047">
    <property type="entry name" value="RNI-like"/>
    <property type="match status" value="2"/>
</dbReference>
<name>A0A6G0WVG3_9STRA</name>
<protein>
    <submittedName>
        <fullName evidence="2">Uncharacterized protein</fullName>
    </submittedName>
</protein>
<sequence length="944" mass="103804">MTDEENTTPLLKQDSSDGKSGVPTSNLSSDVTPTPVADKLQSSQSLPAEPEVSDSKEVQEVSSHEANVCIGEHNDDKTKTDTAGKGLATNPPASLNEINITNAIQKRVRFADEKPATPSFMARRIHFKSAKLTTARRFPWTKVVVSPPPMSDNEAMTMELALKLPPDPPLLTFKEHLSLGMYWSKHVKLLRRNDKQSPLTLKIGKKKLDVKQWAIVMTMAVAYNTTLMDIDVQGAGIDSMAAKTLFQAVRANHSLLTLNASKNHICDDAMFALAAMVQTNTTLTRLSLHANMITSKGMKLLGHALEENQDSMLLDLDLSLNPLGEDSTEDFFNCLQINETLTALNLADTNIHEAGVLAALRRNYTLVSLQLQRIPPVKKTNQSGQLPRDRLNRSHAPPLMDALRRSTCALEECNLTGVTLPISKFKTSRWVKLPQFSLNELDGMIISALLPANKQLLELDLSHNALGSDSVIAIVAVIIECPTLKTVEIQDNDITDISGEAIGLALANNTTLETIRVAVCTLDVQQLRGNDTSEFLTFAKDLFAHPLDNWIVTVLMGVNRRTQVLNDLHVPPLDAHLDLCHLTLQVYEAVYICTRVRHHVHMTHLFINSSHLDYYAGMRLADAIRNHSVLKFVSLEHNNLHQMGGNAIAEAMEHNTSITYLNLSWNQLDDAGVQPFATSLSANRCLKRLDLRGNSIGASGIAAISQGLAGNGCLEELFLRWNDIGPNAAISLANALCINKTLSVLDIEQQHMETQGAFAMAAMLCKNKSLKSLNMKGDLKLYPTSGIGMQGAERLAAALRDNNQTLTHLNVSETRMKADGCEYFAQVMTTLHLKKLDLAFVELDGETSLVLFAQLAHNTTLELNASHNTIGADGIKGCVRCLCVNKTLREVDLSFNQITEEGMLLIEAQAKQFSLNRLRLLGNRVTDGTRERLASMQLSLVIDI</sequence>
<accession>A0A6G0WVG3</accession>
<dbReference type="Pfam" id="PF13516">
    <property type="entry name" value="LRR_6"/>
    <property type="match status" value="7"/>
</dbReference>
<feature type="compositionally biased region" description="Basic and acidic residues" evidence="1">
    <location>
        <begin position="53"/>
        <end position="63"/>
    </location>
</feature>
<dbReference type="VEuPathDB" id="FungiDB:AeMF1_007388"/>
<feature type="compositionally biased region" description="Basic and acidic residues" evidence="1">
    <location>
        <begin position="72"/>
        <end position="82"/>
    </location>
</feature>
<dbReference type="PANTHER" id="PTHR24114">
    <property type="entry name" value="LEUCINE RICH REPEAT FAMILY PROTEIN"/>
    <property type="match status" value="1"/>
</dbReference>
<dbReference type="SMART" id="SM00368">
    <property type="entry name" value="LRR_RI"/>
    <property type="match status" value="13"/>
</dbReference>
<keyword evidence="3" id="KW-1185">Reference proteome</keyword>
<gene>
    <name evidence="2" type="ORF">Ae201684_011142</name>
</gene>
<dbReference type="EMBL" id="VJMJ01000141">
    <property type="protein sequence ID" value="KAF0731516.1"/>
    <property type="molecule type" value="Genomic_DNA"/>
</dbReference>
<feature type="compositionally biased region" description="Polar residues" evidence="1">
    <location>
        <begin position="22"/>
        <end position="32"/>
    </location>
</feature>